<dbReference type="Proteomes" id="UP000625711">
    <property type="component" value="Unassembled WGS sequence"/>
</dbReference>
<dbReference type="GO" id="GO:0060090">
    <property type="term" value="F:molecular adaptor activity"/>
    <property type="evidence" value="ECO:0007669"/>
    <property type="project" value="TreeGrafter"/>
</dbReference>
<dbReference type="GO" id="GO:0000139">
    <property type="term" value="C:Golgi membrane"/>
    <property type="evidence" value="ECO:0007669"/>
    <property type="project" value="UniProtKB-SubCell"/>
</dbReference>
<evidence type="ECO:0000256" key="3">
    <source>
        <dbReference type="ARBA" id="ARBA00022475"/>
    </source>
</evidence>
<keyword evidence="5 6" id="KW-0472">Membrane</keyword>
<evidence type="ECO:0000256" key="2">
    <source>
        <dbReference type="ARBA" id="ARBA00010988"/>
    </source>
</evidence>
<proteinExistence type="inferred from homology"/>
<evidence type="ECO:0000256" key="5">
    <source>
        <dbReference type="ARBA" id="ARBA00023136"/>
    </source>
</evidence>
<evidence type="ECO:0000313" key="8">
    <source>
        <dbReference type="Proteomes" id="UP000625711"/>
    </source>
</evidence>
<dbReference type="InterPro" id="IPR001612">
    <property type="entry name" value="Caveolin"/>
</dbReference>
<keyword evidence="3 6" id="KW-1003">Cell membrane</keyword>
<name>A0A834IM39_RHYFE</name>
<gene>
    <name evidence="7" type="ORF">GWI33_023376</name>
</gene>
<comment type="function">
    <text evidence="6">May act as a scaffolding protein within caveolar membranes. Interacts directly with G-protein alpha subunits and can functionally regulate their activity.</text>
</comment>
<dbReference type="PANTHER" id="PTHR10844:SF19">
    <property type="entry name" value="CAVEOLIN-2"/>
    <property type="match status" value="1"/>
</dbReference>
<evidence type="ECO:0000256" key="1">
    <source>
        <dbReference type="ARBA" id="ARBA00004202"/>
    </source>
</evidence>
<keyword evidence="8" id="KW-1185">Reference proteome</keyword>
<dbReference type="EMBL" id="JAACXV010000097">
    <property type="protein sequence ID" value="KAF7283584.1"/>
    <property type="molecule type" value="Genomic_DNA"/>
</dbReference>
<dbReference type="AlphaFoldDB" id="A0A834IM39"/>
<dbReference type="OrthoDB" id="5917823at2759"/>
<dbReference type="GO" id="GO:0070836">
    <property type="term" value="P:caveola assembly"/>
    <property type="evidence" value="ECO:0007669"/>
    <property type="project" value="InterPro"/>
</dbReference>
<evidence type="ECO:0000256" key="4">
    <source>
        <dbReference type="ARBA" id="ARBA00023034"/>
    </source>
</evidence>
<evidence type="ECO:0000256" key="6">
    <source>
        <dbReference type="RuleBase" id="RU000680"/>
    </source>
</evidence>
<comment type="subcellular location">
    <subcellularLocation>
        <location evidence="1 6">Cell membrane</location>
        <topology evidence="1 6">Peripheral membrane protein</topology>
    </subcellularLocation>
    <subcellularLocation>
        <location evidence="6">Golgi apparatus membrane</location>
        <topology evidence="6">Peripheral membrane protein</topology>
    </subcellularLocation>
    <subcellularLocation>
        <location evidence="6">Membrane</location>
        <location evidence="6">Caveola</location>
        <topology evidence="6">Peripheral membrane protein</topology>
    </subcellularLocation>
</comment>
<sequence length="141" mass="15687">MQPLENRDPNKINEHVEIGWDDVFGEPYSVRSPEASWSMSKACFNYSRSCCYICLSVLCSPIMSCCCGLSFAMAQFQQIWCIGPELKLCSVGCSTVKKLVIMCCQTLVTPLAEAIGHVLSKINITSKTTKEDPRLKEPLIV</sequence>
<dbReference type="Pfam" id="PF01146">
    <property type="entry name" value="Caveolin"/>
    <property type="match status" value="1"/>
</dbReference>
<comment type="caution">
    <text evidence="7">The sequence shown here is derived from an EMBL/GenBank/DDBJ whole genome shotgun (WGS) entry which is preliminary data.</text>
</comment>
<dbReference type="PANTHER" id="PTHR10844">
    <property type="entry name" value="CAVEOLIN"/>
    <property type="match status" value="1"/>
</dbReference>
<comment type="similarity">
    <text evidence="2 6">Belongs to the caveolin family.</text>
</comment>
<evidence type="ECO:0000313" key="7">
    <source>
        <dbReference type="EMBL" id="KAF7283584.1"/>
    </source>
</evidence>
<keyword evidence="4 6" id="KW-0333">Golgi apparatus</keyword>
<protein>
    <recommendedName>
        <fullName evidence="6">Caveolin</fullName>
    </recommendedName>
</protein>
<organism evidence="7 8">
    <name type="scientific">Rhynchophorus ferrugineus</name>
    <name type="common">Red palm weevil</name>
    <name type="synonym">Curculio ferrugineus</name>
    <dbReference type="NCBI Taxonomy" id="354439"/>
    <lineage>
        <taxon>Eukaryota</taxon>
        <taxon>Metazoa</taxon>
        <taxon>Ecdysozoa</taxon>
        <taxon>Arthropoda</taxon>
        <taxon>Hexapoda</taxon>
        <taxon>Insecta</taxon>
        <taxon>Pterygota</taxon>
        <taxon>Neoptera</taxon>
        <taxon>Endopterygota</taxon>
        <taxon>Coleoptera</taxon>
        <taxon>Polyphaga</taxon>
        <taxon>Cucujiformia</taxon>
        <taxon>Curculionidae</taxon>
        <taxon>Dryophthorinae</taxon>
        <taxon>Rhynchophorus</taxon>
    </lineage>
</organism>
<dbReference type="GO" id="GO:0005901">
    <property type="term" value="C:caveola"/>
    <property type="evidence" value="ECO:0007669"/>
    <property type="project" value="UniProtKB-SubCell"/>
</dbReference>
<reference evidence="7" key="1">
    <citation type="submission" date="2020-08" db="EMBL/GenBank/DDBJ databases">
        <title>Genome sequencing and assembly of the red palm weevil Rhynchophorus ferrugineus.</title>
        <authorList>
            <person name="Dias G.B."/>
            <person name="Bergman C.M."/>
            <person name="Manee M."/>
        </authorList>
    </citation>
    <scope>NUCLEOTIDE SEQUENCE</scope>
    <source>
        <strain evidence="7">AA-2017</strain>
        <tissue evidence="7">Whole larva</tissue>
    </source>
</reference>
<accession>A0A834IM39</accession>